<name>A0A0C4Y1Z7_9BURK</name>
<evidence type="ECO:0000313" key="2">
    <source>
        <dbReference type="EMBL" id="AJG19117.1"/>
    </source>
</evidence>
<accession>A0A0C4Y1Z7</accession>
<evidence type="ECO:0000313" key="3">
    <source>
        <dbReference type="Proteomes" id="UP000031843"/>
    </source>
</evidence>
<dbReference type="STRING" id="68895.RR42_m1720"/>
<feature type="region of interest" description="Disordered" evidence="1">
    <location>
        <begin position="206"/>
        <end position="236"/>
    </location>
</feature>
<protein>
    <submittedName>
        <fullName evidence="2">Putative tail fiber assembly protein</fullName>
    </submittedName>
</protein>
<dbReference type="AlphaFoldDB" id="A0A0C4Y1Z7"/>
<dbReference type="KEGG" id="cbw:RR42_m1720"/>
<reference evidence="2 3" key="1">
    <citation type="journal article" date="2015" name="Genome Announc.">
        <title>Complete Genome Sequence of Cupriavidus basilensis 4G11, Isolated from the Oak Ridge Field Research Center Site.</title>
        <authorList>
            <person name="Ray J."/>
            <person name="Waters R.J."/>
            <person name="Skerker J.M."/>
            <person name="Kuehl J.V."/>
            <person name="Price M.N."/>
            <person name="Huang J."/>
            <person name="Chakraborty R."/>
            <person name="Arkin A.P."/>
            <person name="Deutschbauer A."/>
        </authorList>
    </citation>
    <scope>NUCLEOTIDE SEQUENCE [LARGE SCALE GENOMIC DNA]</scope>
    <source>
        <strain evidence="2">4G11</strain>
    </source>
</reference>
<dbReference type="Proteomes" id="UP000031843">
    <property type="component" value="Chromosome main"/>
</dbReference>
<keyword evidence="3" id="KW-1185">Reference proteome</keyword>
<organism evidence="2 3">
    <name type="scientific">Cupriavidus basilensis</name>
    <dbReference type="NCBI Taxonomy" id="68895"/>
    <lineage>
        <taxon>Bacteria</taxon>
        <taxon>Pseudomonadati</taxon>
        <taxon>Pseudomonadota</taxon>
        <taxon>Betaproteobacteria</taxon>
        <taxon>Burkholderiales</taxon>
        <taxon>Burkholderiaceae</taxon>
        <taxon>Cupriavidus</taxon>
    </lineage>
</organism>
<sequence>MLIHQYDSETGQYVSSRLADADPLNPGRWLIPAFTTPLALPERARTTWPFFRNGEWVLLPDYRGILLYRQNNGERAEVLAAGLTPADVGLTEQPRPTAQHRWTSDGWELDPAVVAAHARDAAMAEFEMRLEHARTRNAGKADAYAAGQLSRLEVAVFKAWAAYQLELVRAIQSPGFPESHAWPAEPDEDAIAIEVAAEVEPEITPEAAVDLVSHDGRAPHEPPATAPGADALAPNP</sequence>
<proteinExistence type="predicted"/>
<dbReference type="RefSeq" id="WP_063778406.1">
    <property type="nucleotide sequence ID" value="NZ_CP010536.1"/>
</dbReference>
<gene>
    <name evidence="2" type="ORF">RR42_m1720</name>
</gene>
<dbReference type="EMBL" id="CP010536">
    <property type="protein sequence ID" value="AJG19117.1"/>
    <property type="molecule type" value="Genomic_DNA"/>
</dbReference>
<evidence type="ECO:0000256" key="1">
    <source>
        <dbReference type="SAM" id="MobiDB-lite"/>
    </source>
</evidence>